<dbReference type="InterPro" id="IPR015720">
    <property type="entry name" value="Emp24-like"/>
</dbReference>
<evidence type="ECO:0000256" key="4">
    <source>
        <dbReference type="ARBA" id="ARBA00022729"/>
    </source>
</evidence>
<evidence type="ECO:0000256" key="6">
    <source>
        <dbReference type="ARBA" id="ARBA00023136"/>
    </source>
</evidence>
<evidence type="ECO:0000256" key="9">
    <source>
        <dbReference type="SAM" id="SignalP"/>
    </source>
</evidence>
<reference evidence="11 12" key="1">
    <citation type="submission" date="2016-08" db="EMBL/GenBank/DDBJ databases">
        <title>A Parts List for Fungal Cellulosomes Revealed by Comparative Genomics.</title>
        <authorList>
            <consortium name="DOE Joint Genome Institute"/>
            <person name="Haitjema C.H."/>
            <person name="Gilmore S.P."/>
            <person name="Henske J.K."/>
            <person name="Solomon K.V."/>
            <person name="De Groot R."/>
            <person name="Kuo A."/>
            <person name="Mondo S.J."/>
            <person name="Salamov A.A."/>
            <person name="Labutti K."/>
            <person name="Zhao Z."/>
            <person name="Chiniquy J."/>
            <person name="Barry K."/>
            <person name="Brewer H.M."/>
            <person name="Purvine S.O."/>
            <person name="Wright A.T."/>
            <person name="Boxma B."/>
            <person name="Van Alen T."/>
            <person name="Hackstein J.H."/>
            <person name="Baker S.E."/>
            <person name="Grigoriev I.V."/>
            <person name="O'Malley M.A."/>
        </authorList>
    </citation>
    <scope>NUCLEOTIDE SEQUENCE [LARGE SCALE GENOMIC DNA]</scope>
    <source>
        <strain evidence="11 12">G1</strain>
    </source>
</reference>
<dbReference type="InterPro" id="IPR009038">
    <property type="entry name" value="GOLD_dom"/>
</dbReference>
<feature type="signal peptide" evidence="9">
    <location>
        <begin position="1"/>
        <end position="23"/>
    </location>
</feature>
<comment type="similarity">
    <text evidence="2 7">Belongs to the EMP24/GP25L family.</text>
</comment>
<dbReference type="EMBL" id="MCOG01000143">
    <property type="protein sequence ID" value="ORY37300.1"/>
    <property type="molecule type" value="Genomic_DNA"/>
</dbReference>
<proteinExistence type="inferred from homology"/>
<keyword evidence="4 9" id="KW-0732">Signal</keyword>
<comment type="subcellular location">
    <subcellularLocation>
        <location evidence="1 7">Membrane</location>
        <topology evidence="1 7">Single-pass type I membrane protein</topology>
    </subcellularLocation>
</comment>
<evidence type="ECO:0000256" key="7">
    <source>
        <dbReference type="RuleBase" id="RU003827"/>
    </source>
</evidence>
<dbReference type="GO" id="GO:0016020">
    <property type="term" value="C:membrane"/>
    <property type="evidence" value="ECO:0007669"/>
    <property type="project" value="UniProtKB-SubCell"/>
</dbReference>
<organism evidence="11 12">
    <name type="scientific">Neocallimastix californiae</name>
    <dbReference type="NCBI Taxonomy" id="1754190"/>
    <lineage>
        <taxon>Eukaryota</taxon>
        <taxon>Fungi</taxon>
        <taxon>Fungi incertae sedis</taxon>
        <taxon>Chytridiomycota</taxon>
        <taxon>Chytridiomycota incertae sedis</taxon>
        <taxon>Neocallimastigomycetes</taxon>
        <taxon>Neocallimastigales</taxon>
        <taxon>Neocallimastigaceae</taxon>
        <taxon>Neocallimastix</taxon>
    </lineage>
</organism>
<feature type="chain" id="PRO_5012530866" evidence="9">
    <location>
        <begin position="24"/>
        <end position="222"/>
    </location>
</feature>
<feature type="transmembrane region" description="Helical" evidence="8">
    <location>
        <begin position="190"/>
        <end position="212"/>
    </location>
</feature>
<dbReference type="SMART" id="SM01190">
    <property type="entry name" value="EMP24_GP25L"/>
    <property type="match status" value="1"/>
</dbReference>
<dbReference type="Pfam" id="PF01105">
    <property type="entry name" value="EMP24_GP25L"/>
    <property type="match status" value="1"/>
</dbReference>
<dbReference type="OrthoDB" id="3427at2759"/>
<evidence type="ECO:0000256" key="2">
    <source>
        <dbReference type="ARBA" id="ARBA00007104"/>
    </source>
</evidence>
<evidence type="ECO:0000256" key="5">
    <source>
        <dbReference type="ARBA" id="ARBA00022989"/>
    </source>
</evidence>
<dbReference type="PANTHER" id="PTHR22811">
    <property type="entry name" value="TRANSMEMBRANE EMP24 DOMAIN-CONTAINING PROTEIN"/>
    <property type="match status" value="1"/>
</dbReference>
<keyword evidence="12" id="KW-1185">Reference proteome</keyword>
<evidence type="ECO:0000256" key="8">
    <source>
        <dbReference type="SAM" id="Phobius"/>
    </source>
</evidence>
<gene>
    <name evidence="11" type="ORF">LY90DRAFT_54627</name>
</gene>
<accession>A0A1Y2BRC5</accession>
<evidence type="ECO:0000256" key="3">
    <source>
        <dbReference type="ARBA" id="ARBA00022692"/>
    </source>
</evidence>
<keyword evidence="3 7" id="KW-0812">Transmembrane</keyword>
<keyword evidence="6 8" id="KW-0472">Membrane</keyword>
<sequence length="222" mass="26012">MHLSHQLGITFLFLSFLCSSVKSMYFFLEGNQQKCFMEELSKGTVINGNYRTQEYDNKSQSFRENPSSSLLITIDEIFDNGHRVLNQRSGSSGRFTFTAADSGDHLICVMATTRNWFSKENTKLFFDMKFGDNVFDNSEKEDAEKEKLSSINMKIRDLNSKVAGIKREQQYQREHEIEFRNQSEATNAHIMYWSIIQFFIILATCIWQMRYLKKFFTAKKLV</sequence>
<evidence type="ECO:0000313" key="12">
    <source>
        <dbReference type="Proteomes" id="UP000193920"/>
    </source>
</evidence>
<evidence type="ECO:0000313" key="11">
    <source>
        <dbReference type="EMBL" id="ORY37300.1"/>
    </source>
</evidence>
<feature type="domain" description="GOLD" evidence="10">
    <location>
        <begin position="33"/>
        <end position="130"/>
    </location>
</feature>
<name>A0A1Y2BRC5_9FUNG</name>
<keyword evidence="5 8" id="KW-1133">Transmembrane helix</keyword>
<dbReference type="Proteomes" id="UP000193920">
    <property type="component" value="Unassembled WGS sequence"/>
</dbReference>
<dbReference type="STRING" id="1754190.A0A1Y2BRC5"/>
<dbReference type="PROSITE" id="PS50866">
    <property type="entry name" value="GOLD"/>
    <property type="match status" value="1"/>
</dbReference>
<comment type="caution">
    <text evidence="11">The sequence shown here is derived from an EMBL/GenBank/DDBJ whole genome shotgun (WGS) entry which is preliminary data.</text>
</comment>
<evidence type="ECO:0000256" key="1">
    <source>
        <dbReference type="ARBA" id="ARBA00004479"/>
    </source>
</evidence>
<evidence type="ECO:0000259" key="10">
    <source>
        <dbReference type="PROSITE" id="PS50866"/>
    </source>
</evidence>
<protein>
    <submittedName>
        <fullName evidence="11">ERP1 protein</fullName>
    </submittedName>
</protein>
<dbReference type="AlphaFoldDB" id="A0A1Y2BRC5"/>